<evidence type="ECO:0000313" key="3">
    <source>
        <dbReference type="EMBL" id="KAH3860017.1"/>
    </source>
</evidence>
<evidence type="ECO:0000256" key="2">
    <source>
        <dbReference type="SAM" id="SignalP"/>
    </source>
</evidence>
<organism evidence="3 4">
    <name type="scientific">Dreissena polymorpha</name>
    <name type="common">Zebra mussel</name>
    <name type="synonym">Mytilus polymorpha</name>
    <dbReference type="NCBI Taxonomy" id="45954"/>
    <lineage>
        <taxon>Eukaryota</taxon>
        <taxon>Metazoa</taxon>
        <taxon>Spiralia</taxon>
        <taxon>Lophotrochozoa</taxon>
        <taxon>Mollusca</taxon>
        <taxon>Bivalvia</taxon>
        <taxon>Autobranchia</taxon>
        <taxon>Heteroconchia</taxon>
        <taxon>Euheterodonta</taxon>
        <taxon>Imparidentia</taxon>
        <taxon>Neoheterodontei</taxon>
        <taxon>Myida</taxon>
        <taxon>Dreissenoidea</taxon>
        <taxon>Dreissenidae</taxon>
        <taxon>Dreissena</taxon>
    </lineage>
</organism>
<feature type="transmembrane region" description="Helical" evidence="1">
    <location>
        <begin position="262"/>
        <end position="284"/>
    </location>
</feature>
<feature type="chain" id="PRO_5039301311" description="Ig-like domain-containing protein" evidence="2">
    <location>
        <begin position="20"/>
        <end position="311"/>
    </location>
</feature>
<keyword evidence="2" id="KW-0732">Signal</keyword>
<sequence length="311" mass="34843">MIQNRLVIFLLYVLLEIDGRVLLGKWNDATVECASEYELTFKCISKQTNRSHTIAECDPMMSSCHILESSLGNKYNVSHTGRGGMLHITHLDKDTSGIYTCCETYNPAYSASINMSSHSVFLNDSSAATPMEKVNGKTIECSSSAEITFKYISRKTNTSRTIAECDVMMRSCHMFGANVNNKYTIAYTGQGGLLRIDSLDEETEGTYICCETYNPSNFVSTYFYIPYYSTDSMNYVTNGVPVIDQTTTANSSTPRQDRKANVWVIVLTICAALVIIVIGVIVIIKKYWGIRKNKNVRRLLAIFTFHVSIVN</sequence>
<reference evidence="3" key="2">
    <citation type="submission" date="2020-11" db="EMBL/GenBank/DDBJ databases">
        <authorList>
            <person name="McCartney M.A."/>
            <person name="Auch B."/>
            <person name="Kono T."/>
            <person name="Mallez S."/>
            <person name="Becker A."/>
            <person name="Gohl D.M."/>
            <person name="Silverstein K.A.T."/>
            <person name="Koren S."/>
            <person name="Bechman K.B."/>
            <person name="Herman A."/>
            <person name="Abrahante J.E."/>
            <person name="Garbe J."/>
        </authorList>
    </citation>
    <scope>NUCLEOTIDE SEQUENCE</scope>
    <source>
        <strain evidence="3">Duluth1</strain>
        <tissue evidence="3">Whole animal</tissue>
    </source>
</reference>
<protein>
    <recommendedName>
        <fullName evidence="5">Ig-like domain-containing protein</fullName>
    </recommendedName>
</protein>
<keyword evidence="4" id="KW-1185">Reference proteome</keyword>
<comment type="caution">
    <text evidence="3">The sequence shown here is derived from an EMBL/GenBank/DDBJ whole genome shotgun (WGS) entry which is preliminary data.</text>
</comment>
<keyword evidence="1" id="KW-1133">Transmembrane helix</keyword>
<proteinExistence type="predicted"/>
<accession>A0A9D4LJR5</accession>
<reference evidence="3" key="1">
    <citation type="journal article" date="2019" name="bioRxiv">
        <title>The Genome of the Zebra Mussel, Dreissena polymorpha: A Resource for Invasive Species Research.</title>
        <authorList>
            <person name="McCartney M.A."/>
            <person name="Auch B."/>
            <person name="Kono T."/>
            <person name="Mallez S."/>
            <person name="Zhang Y."/>
            <person name="Obille A."/>
            <person name="Becker A."/>
            <person name="Abrahante J.E."/>
            <person name="Garbe J."/>
            <person name="Badalamenti J.P."/>
            <person name="Herman A."/>
            <person name="Mangelson H."/>
            <person name="Liachko I."/>
            <person name="Sullivan S."/>
            <person name="Sone E.D."/>
            <person name="Koren S."/>
            <person name="Silverstein K.A.T."/>
            <person name="Beckman K.B."/>
            <person name="Gohl D.M."/>
        </authorList>
    </citation>
    <scope>NUCLEOTIDE SEQUENCE</scope>
    <source>
        <strain evidence="3">Duluth1</strain>
        <tissue evidence="3">Whole animal</tissue>
    </source>
</reference>
<keyword evidence="1" id="KW-0472">Membrane</keyword>
<name>A0A9D4LJR5_DREPO</name>
<evidence type="ECO:0000313" key="4">
    <source>
        <dbReference type="Proteomes" id="UP000828390"/>
    </source>
</evidence>
<dbReference type="AlphaFoldDB" id="A0A9D4LJR5"/>
<keyword evidence="1" id="KW-0812">Transmembrane</keyword>
<dbReference type="EMBL" id="JAIWYP010000002">
    <property type="protein sequence ID" value="KAH3860017.1"/>
    <property type="molecule type" value="Genomic_DNA"/>
</dbReference>
<feature type="signal peptide" evidence="2">
    <location>
        <begin position="1"/>
        <end position="19"/>
    </location>
</feature>
<gene>
    <name evidence="3" type="ORF">DPMN_022909</name>
</gene>
<evidence type="ECO:0008006" key="5">
    <source>
        <dbReference type="Google" id="ProtNLM"/>
    </source>
</evidence>
<evidence type="ECO:0000256" key="1">
    <source>
        <dbReference type="SAM" id="Phobius"/>
    </source>
</evidence>
<dbReference type="Proteomes" id="UP000828390">
    <property type="component" value="Unassembled WGS sequence"/>
</dbReference>